<dbReference type="EMBL" id="KQ964262">
    <property type="protein sequence ID" value="KXJ87487.1"/>
    <property type="molecule type" value="Genomic_DNA"/>
</dbReference>
<gene>
    <name evidence="2" type="ORF">Micbo1qcDRAFT_22230</name>
</gene>
<keyword evidence="3" id="KW-1185">Reference proteome</keyword>
<protein>
    <submittedName>
        <fullName evidence="2">Uncharacterized protein</fullName>
    </submittedName>
</protein>
<dbReference type="InParanoid" id="A0A136IRF3"/>
<reference evidence="3" key="1">
    <citation type="submission" date="2016-02" db="EMBL/GenBank/DDBJ databases">
        <title>Draft genome sequence of Microdochium bolleyi, a fungal endophyte of beachgrass.</title>
        <authorList>
            <consortium name="DOE Joint Genome Institute"/>
            <person name="David A.S."/>
            <person name="May G."/>
            <person name="Haridas S."/>
            <person name="Lim J."/>
            <person name="Wang M."/>
            <person name="Labutti K."/>
            <person name="Lipzen A."/>
            <person name="Barry K."/>
            <person name="Grigoriev I.V."/>
        </authorList>
    </citation>
    <scope>NUCLEOTIDE SEQUENCE [LARGE SCALE GENOMIC DNA]</scope>
    <source>
        <strain evidence="3">J235TASD1</strain>
    </source>
</reference>
<evidence type="ECO:0000313" key="2">
    <source>
        <dbReference type="EMBL" id="KXJ87487.1"/>
    </source>
</evidence>
<dbReference type="Proteomes" id="UP000070501">
    <property type="component" value="Unassembled WGS sequence"/>
</dbReference>
<dbReference type="AlphaFoldDB" id="A0A136IRF3"/>
<organism evidence="2 3">
    <name type="scientific">Microdochium bolleyi</name>
    <dbReference type="NCBI Taxonomy" id="196109"/>
    <lineage>
        <taxon>Eukaryota</taxon>
        <taxon>Fungi</taxon>
        <taxon>Dikarya</taxon>
        <taxon>Ascomycota</taxon>
        <taxon>Pezizomycotina</taxon>
        <taxon>Sordariomycetes</taxon>
        <taxon>Xylariomycetidae</taxon>
        <taxon>Xylariales</taxon>
        <taxon>Microdochiaceae</taxon>
        <taxon>Microdochium</taxon>
    </lineage>
</organism>
<evidence type="ECO:0000256" key="1">
    <source>
        <dbReference type="SAM" id="MobiDB-lite"/>
    </source>
</evidence>
<evidence type="ECO:0000313" key="3">
    <source>
        <dbReference type="Proteomes" id="UP000070501"/>
    </source>
</evidence>
<feature type="compositionally biased region" description="Low complexity" evidence="1">
    <location>
        <begin position="233"/>
        <end position="242"/>
    </location>
</feature>
<sequence>MAAPPFDPQDFFGALYQAAFGDMMSGVTAQLQQNGKARGNTPSAGIDNKLAANSPTYHVPGVLWIVDRLIEPQTVAHFLQFACGTGDLPGGRRSALQRPASEDLLLINAPPSTWVPASHPFSARTKPFMYDVMTRVGSIEDGGRLQPISKDLHFLKSRAWEGVVPLADRAWRERGLDDLANFSQACQVITGATEVFLYLNHDWVKNALRTTYNLIYDHLLEFDQALEAKRAAETAAAAPAEEASAEDKDKDATTTTTTTTSAPPAQVAALWAEYMAAHLAYTERRAHAWVTSRIDRLADRVLRDMRAHQPVFSGGMDPQTPFPGLPGGGNGYDDAQWRLTNMWQDLMENQAYADFAMFIPVEGYKGMREGYSASGRRPATEALAREQAAARQSSSSSPSSSTPPEAAAWERQEPQRPNQLVWVHPDLHARGKLYHDRRREVQTRIIVRATFTDAVAGRPRLAPNNPENLAAGCEQQRAAIIQTRRELRGEEEEEEEKDSNNDTAPAEGVLPSTGGSGGGKKESWITEARQAEYEIVVYRGYHEHDDDAWNTFVEAFEADADDWGRTAGDEVWGADEFRGKTSFSWRNVADEYELGGDVEAIKAHFREELKDETAPAPAFSNFFLVADKASIESYLNPTPATATPQLLPGDTGAFILAVDAHFDPWAPTDERTEESPGYAGAMRLRSSMIWDDLVPGYIMQNQLIEDLWPMARVHPREMYTGPVVKAQLQAWGQIGLGLAGGGAGRGAGAGSVDDADLARAMNEAERCVPS</sequence>
<dbReference type="STRING" id="196109.A0A136IRF3"/>
<feature type="compositionally biased region" description="Low complexity" evidence="1">
    <location>
        <begin position="380"/>
        <end position="407"/>
    </location>
</feature>
<feature type="region of interest" description="Disordered" evidence="1">
    <location>
        <begin position="233"/>
        <end position="261"/>
    </location>
</feature>
<name>A0A136IRF3_9PEZI</name>
<accession>A0A136IRF3</accession>
<feature type="region of interest" description="Disordered" evidence="1">
    <location>
        <begin position="485"/>
        <end position="522"/>
    </location>
</feature>
<dbReference type="OrthoDB" id="3437405at2759"/>
<feature type="region of interest" description="Disordered" evidence="1">
    <location>
        <begin position="372"/>
        <end position="421"/>
    </location>
</feature>
<proteinExistence type="predicted"/>